<dbReference type="InterPro" id="IPR058163">
    <property type="entry name" value="LysR-type_TF_proteobact-type"/>
</dbReference>
<dbReference type="GO" id="GO:0006351">
    <property type="term" value="P:DNA-templated transcription"/>
    <property type="evidence" value="ECO:0007669"/>
    <property type="project" value="TreeGrafter"/>
</dbReference>
<dbReference type="GeneID" id="93564934"/>
<dbReference type="STRING" id="1646377.BS640_14355"/>
<dbReference type="Pfam" id="PF03466">
    <property type="entry name" value="LysR_substrate"/>
    <property type="match status" value="1"/>
</dbReference>
<dbReference type="EMBL" id="MRWE01000023">
    <property type="protein sequence ID" value="ORJ24838.1"/>
    <property type="molecule type" value="Genomic_DNA"/>
</dbReference>
<dbReference type="GO" id="GO:0003700">
    <property type="term" value="F:DNA-binding transcription factor activity"/>
    <property type="evidence" value="ECO:0007669"/>
    <property type="project" value="InterPro"/>
</dbReference>
<dbReference type="PRINTS" id="PR00039">
    <property type="entry name" value="HTHLYSR"/>
</dbReference>
<dbReference type="PANTHER" id="PTHR30537:SF1">
    <property type="entry name" value="HTH-TYPE TRANSCRIPTIONAL REGULATOR PGRR"/>
    <property type="match status" value="1"/>
</dbReference>
<accession>A0A1X0WDG1</accession>
<keyword evidence="2" id="KW-0678">Repressor</keyword>
<dbReference type="PROSITE" id="PS50931">
    <property type="entry name" value="HTH_LYSR"/>
    <property type="match status" value="1"/>
</dbReference>
<dbReference type="InterPro" id="IPR036390">
    <property type="entry name" value="WH_DNA-bd_sf"/>
</dbReference>
<dbReference type="GO" id="GO:0043565">
    <property type="term" value="F:sequence-specific DNA binding"/>
    <property type="evidence" value="ECO:0007669"/>
    <property type="project" value="TreeGrafter"/>
</dbReference>
<feature type="domain" description="HTH lysR-type" evidence="6">
    <location>
        <begin position="5"/>
        <end position="62"/>
    </location>
</feature>
<comment type="caution">
    <text evidence="7">The sequence shown here is derived from an EMBL/GenBank/DDBJ whole genome shotgun (WGS) entry which is preliminary data.</text>
</comment>
<protein>
    <submittedName>
        <fullName evidence="7">LysR family transcriptional regulator</fullName>
    </submittedName>
</protein>
<evidence type="ECO:0000256" key="1">
    <source>
        <dbReference type="ARBA" id="ARBA00009437"/>
    </source>
</evidence>
<organism evidence="7 8">
    <name type="scientific">Rouxiella badensis</name>
    <dbReference type="NCBI Taxonomy" id="1646377"/>
    <lineage>
        <taxon>Bacteria</taxon>
        <taxon>Pseudomonadati</taxon>
        <taxon>Pseudomonadota</taxon>
        <taxon>Gammaproteobacteria</taxon>
        <taxon>Enterobacterales</taxon>
        <taxon>Yersiniaceae</taxon>
        <taxon>Rouxiella</taxon>
    </lineage>
</organism>
<keyword evidence="8" id="KW-1185">Reference proteome</keyword>
<reference evidence="7 8" key="1">
    <citation type="journal article" date="2017" name="Int. J. Syst. Evol. Microbiol.">
        <title>Rouxiella badensis sp. nov. and Rouxiella silvae sp. nov. isolated from peat bog soil in Germany and emendation of the genus description.</title>
        <authorList>
            <person name="Le Fleche-Mateos A."/>
            <person name="Kugler J.H."/>
            <person name="Hansen S.H."/>
            <person name="Syldatk C."/>
            <person name="Hausmann R."/>
            <person name="Lomprez F."/>
            <person name="Vandenbogaert M."/>
            <person name="Manuguerra J.C."/>
            <person name="Grimont P.A."/>
        </authorList>
    </citation>
    <scope>NUCLEOTIDE SEQUENCE [LARGE SCALE GENOMIC DNA]</scope>
    <source>
        <strain evidence="7 8">DSM 100043</strain>
    </source>
</reference>
<keyword evidence="3" id="KW-0805">Transcription regulation</keyword>
<evidence type="ECO:0000256" key="2">
    <source>
        <dbReference type="ARBA" id="ARBA00022491"/>
    </source>
</evidence>
<dbReference type="Gene3D" id="1.10.10.10">
    <property type="entry name" value="Winged helix-like DNA-binding domain superfamily/Winged helix DNA-binding domain"/>
    <property type="match status" value="1"/>
</dbReference>
<dbReference type="FunFam" id="1.10.10.10:FF:000001">
    <property type="entry name" value="LysR family transcriptional regulator"/>
    <property type="match status" value="1"/>
</dbReference>
<sequence>MKSRDNLNDYVAFVTVAREKSFTRAAAQLGVSQSALSHTIRGLETSLGVRLLTRTTRSVSPTEVGQRLLDNLAPRFEEISSEIASIGDALDKPAGTIRISATDYSIQTVLWPKLSRVLKDYPEINVEMINDYGLTDIVANRYDAGVRLGEQVTNGMISVRIGPDIRFVAVASPDYLRDNGIPETPYQLAKHRCINLRLPSHGGFYVWEFKRDGKEVRARVDGQVIFNTVMQVVEAAVDGYGIAQVPEDLVEDSIKQGKLALIMEDWTPYCEGLHIFYSSRRQASKAMRIVIDALRYQRD</sequence>
<evidence type="ECO:0000256" key="5">
    <source>
        <dbReference type="ARBA" id="ARBA00023163"/>
    </source>
</evidence>
<evidence type="ECO:0000256" key="4">
    <source>
        <dbReference type="ARBA" id="ARBA00023125"/>
    </source>
</evidence>
<dbReference type="PANTHER" id="PTHR30537">
    <property type="entry name" value="HTH-TYPE TRANSCRIPTIONAL REGULATOR"/>
    <property type="match status" value="1"/>
</dbReference>
<comment type="similarity">
    <text evidence="1">Belongs to the LysR transcriptional regulatory family.</text>
</comment>
<keyword evidence="5" id="KW-0804">Transcription</keyword>
<dbReference type="InterPro" id="IPR000847">
    <property type="entry name" value="LysR_HTH_N"/>
</dbReference>
<evidence type="ECO:0000313" key="7">
    <source>
        <dbReference type="EMBL" id="ORJ24838.1"/>
    </source>
</evidence>
<dbReference type="SUPFAM" id="SSF46785">
    <property type="entry name" value="Winged helix' DNA-binding domain"/>
    <property type="match status" value="1"/>
</dbReference>
<dbReference type="InterPro" id="IPR005119">
    <property type="entry name" value="LysR_subst-bd"/>
</dbReference>
<dbReference type="FunFam" id="3.40.190.290:FF:000012">
    <property type="entry name" value="Transcriptional regulator, LysR family"/>
    <property type="match status" value="1"/>
</dbReference>
<dbReference type="Proteomes" id="UP000192536">
    <property type="component" value="Unassembled WGS sequence"/>
</dbReference>
<dbReference type="Gene3D" id="3.40.190.290">
    <property type="match status" value="1"/>
</dbReference>
<evidence type="ECO:0000259" key="6">
    <source>
        <dbReference type="PROSITE" id="PS50931"/>
    </source>
</evidence>
<dbReference type="Pfam" id="PF00126">
    <property type="entry name" value="HTH_1"/>
    <property type="match status" value="1"/>
</dbReference>
<gene>
    <name evidence="7" type="ORF">BS640_14355</name>
</gene>
<evidence type="ECO:0000313" key="8">
    <source>
        <dbReference type="Proteomes" id="UP000192536"/>
    </source>
</evidence>
<dbReference type="AlphaFoldDB" id="A0A1X0WDG1"/>
<evidence type="ECO:0000256" key="3">
    <source>
        <dbReference type="ARBA" id="ARBA00023015"/>
    </source>
</evidence>
<dbReference type="SUPFAM" id="SSF53850">
    <property type="entry name" value="Periplasmic binding protein-like II"/>
    <property type="match status" value="1"/>
</dbReference>
<dbReference type="RefSeq" id="WP_017492819.1">
    <property type="nucleotide sequence ID" value="NZ_CAUQAZ010000008.1"/>
</dbReference>
<dbReference type="CDD" id="cd08474">
    <property type="entry name" value="PBP2_CrgA_like_5"/>
    <property type="match status" value="1"/>
</dbReference>
<dbReference type="InterPro" id="IPR036388">
    <property type="entry name" value="WH-like_DNA-bd_sf"/>
</dbReference>
<name>A0A1X0WDG1_9GAMM</name>
<keyword evidence="4" id="KW-0238">DNA-binding</keyword>
<proteinExistence type="inferred from homology"/>